<sequence length="83" mass="8867">MKSQVGAVPSVSKGIPTTEVSAVLSVSEGTHTTEVSAVPSVSEETAATEVNGSKVYTRDNIANINKLKRKCWKMTHNHSKINV</sequence>
<protein>
    <submittedName>
        <fullName evidence="1">Uncharacterized protein</fullName>
    </submittedName>
</protein>
<name>A0A0B7AJJ9_9EUPU</name>
<evidence type="ECO:0000313" key="1">
    <source>
        <dbReference type="EMBL" id="CEK80988.1"/>
    </source>
</evidence>
<proteinExistence type="predicted"/>
<dbReference type="EMBL" id="HACG01034123">
    <property type="protein sequence ID" value="CEK80988.1"/>
    <property type="molecule type" value="Transcribed_RNA"/>
</dbReference>
<dbReference type="AlphaFoldDB" id="A0A0B7AJJ9"/>
<reference evidence="1" key="1">
    <citation type="submission" date="2014-12" db="EMBL/GenBank/DDBJ databases">
        <title>Insight into the proteome of Arion vulgaris.</title>
        <authorList>
            <person name="Aradska J."/>
            <person name="Bulat T."/>
            <person name="Smidak R."/>
            <person name="Sarate P."/>
            <person name="Gangsoo J."/>
            <person name="Sialana F."/>
            <person name="Bilban M."/>
            <person name="Lubec G."/>
        </authorList>
    </citation>
    <scope>NUCLEOTIDE SEQUENCE</scope>
    <source>
        <tissue evidence="1">Skin</tissue>
    </source>
</reference>
<accession>A0A0B7AJJ9</accession>
<gene>
    <name evidence="1" type="primary">ORF123724</name>
</gene>
<organism evidence="1">
    <name type="scientific">Arion vulgaris</name>
    <dbReference type="NCBI Taxonomy" id="1028688"/>
    <lineage>
        <taxon>Eukaryota</taxon>
        <taxon>Metazoa</taxon>
        <taxon>Spiralia</taxon>
        <taxon>Lophotrochozoa</taxon>
        <taxon>Mollusca</taxon>
        <taxon>Gastropoda</taxon>
        <taxon>Heterobranchia</taxon>
        <taxon>Euthyneura</taxon>
        <taxon>Panpulmonata</taxon>
        <taxon>Eupulmonata</taxon>
        <taxon>Stylommatophora</taxon>
        <taxon>Helicina</taxon>
        <taxon>Arionoidea</taxon>
        <taxon>Arionidae</taxon>
        <taxon>Arion</taxon>
    </lineage>
</organism>